<sequence>MIPLMYPFSRVFSVPSTALVTLKSVNIFLGTVSTMATFIIEFLEQDDEVQHS</sequence>
<evidence type="ECO:0000313" key="1">
    <source>
        <dbReference type="EMBL" id="KAH3829025.1"/>
    </source>
</evidence>
<dbReference type="AlphaFoldDB" id="A0A9D4JY34"/>
<protein>
    <submittedName>
        <fullName evidence="1">Uncharacterized protein</fullName>
    </submittedName>
</protein>
<name>A0A9D4JY34_DREPO</name>
<comment type="caution">
    <text evidence="1">The sequence shown here is derived from an EMBL/GenBank/DDBJ whole genome shotgun (WGS) entry which is preliminary data.</text>
</comment>
<organism evidence="1 2">
    <name type="scientific">Dreissena polymorpha</name>
    <name type="common">Zebra mussel</name>
    <name type="synonym">Mytilus polymorpha</name>
    <dbReference type="NCBI Taxonomy" id="45954"/>
    <lineage>
        <taxon>Eukaryota</taxon>
        <taxon>Metazoa</taxon>
        <taxon>Spiralia</taxon>
        <taxon>Lophotrochozoa</taxon>
        <taxon>Mollusca</taxon>
        <taxon>Bivalvia</taxon>
        <taxon>Autobranchia</taxon>
        <taxon>Heteroconchia</taxon>
        <taxon>Euheterodonta</taxon>
        <taxon>Imparidentia</taxon>
        <taxon>Neoheterodontei</taxon>
        <taxon>Myida</taxon>
        <taxon>Dreissenoidea</taxon>
        <taxon>Dreissenidae</taxon>
        <taxon>Dreissena</taxon>
    </lineage>
</organism>
<proteinExistence type="predicted"/>
<reference evidence="1" key="1">
    <citation type="journal article" date="2019" name="bioRxiv">
        <title>The Genome of the Zebra Mussel, Dreissena polymorpha: A Resource for Invasive Species Research.</title>
        <authorList>
            <person name="McCartney M.A."/>
            <person name="Auch B."/>
            <person name="Kono T."/>
            <person name="Mallez S."/>
            <person name="Zhang Y."/>
            <person name="Obille A."/>
            <person name="Becker A."/>
            <person name="Abrahante J.E."/>
            <person name="Garbe J."/>
            <person name="Badalamenti J.P."/>
            <person name="Herman A."/>
            <person name="Mangelson H."/>
            <person name="Liachko I."/>
            <person name="Sullivan S."/>
            <person name="Sone E.D."/>
            <person name="Koren S."/>
            <person name="Silverstein K.A.T."/>
            <person name="Beckman K.B."/>
            <person name="Gohl D.M."/>
        </authorList>
    </citation>
    <scope>NUCLEOTIDE SEQUENCE</scope>
    <source>
        <strain evidence="1">Duluth1</strain>
        <tissue evidence="1">Whole animal</tissue>
    </source>
</reference>
<evidence type="ECO:0000313" key="2">
    <source>
        <dbReference type="Proteomes" id="UP000828390"/>
    </source>
</evidence>
<keyword evidence="2" id="KW-1185">Reference proteome</keyword>
<accession>A0A9D4JY34</accession>
<gene>
    <name evidence="1" type="ORF">DPMN_131013</name>
</gene>
<dbReference type="EMBL" id="JAIWYP010000005">
    <property type="protein sequence ID" value="KAH3829025.1"/>
    <property type="molecule type" value="Genomic_DNA"/>
</dbReference>
<dbReference type="Proteomes" id="UP000828390">
    <property type="component" value="Unassembled WGS sequence"/>
</dbReference>
<reference evidence="1" key="2">
    <citation type="submission" date="2020-11" db="EMBL/GenBank/DDBJ databases">
        <authorList>
            <person name="McCartney M.A."/>
            <person name="Auch B."/>
            <person name="Kono T."/>
            <person name="Mallez S."/>
            <person name="Becker A."/>
            <person name="Gohl D.M."/>
            <person name="Silverstein K.A.T."/>
            <person name="Koren S."/>
            <person name="Bechman K.B."/>
            <person name="Herman A."/>
            <person name="Abrahante J.E."/>
            <person name="Garbe J."/>
        </authorList>
    </citation>
    <scope>NUCLEOTIDE SEQUENCE</scope>
    <source>
        <strain evidence="1">Duluth1</strain>
        <tissue evidence="1">Whole animal</tissue>
    </source>
</reference>